<proteinExistence type="predicted"/>
<dbReference type="Proteomes" id="UP000299102">
    <property type="component" value="Unassembled WGS sequence"/>
</dbReference>
<dbReference type="PANTHER" id="PTHR46289:SF14">
    <property type="entry name" value="DUF4371 DOMAIN-CONTAINING PROTEIN"/>
    <property type="match status" value="1"/>
</dbReference>
<reference evidence="1 2" key="1">
    <citation type="journal article" date="2019" name="Commun. Biol.">
        <title>The bagworm genome reveals a unique fibroin gene that provides high tensile strength.</title>
        <authorList>
            <person name="Kono N."/>
            <person name="Nakamura H."/>
            <person name="Ohtoshi R."/>
            <person name="Tomita M."/>
            <person name="Numata K."/>
            <person name="Arakawa K."/>
        </authorList>
    </citation>
    <scope>NUCLEOTIDE SEQUENCE [LARGE SCALE GENOMIC DNA]</scope>
</reference>
<sequence>MVLQRLFDIILTLAKSSLALRGHREDLSQEGYHGNFLSFVELVARYDQILRQVLDMHREIVLKSPNKDERNEAESIKTKMLNFEFVLLCELMHSVLNDINYASKTLQKCDIYLGEASKALAETKGKLQIYRNNFELFKCKASEAARKYDIDTHFQEKRQRKVKKHFDELAADHRFPNREEIFKVQIFNNIVDILIAQLNTRFKVEQLDRRQAINTLMKRAILQDLQQMLHEHHTLIRLFKTTLERMPNGDYKIVVRADKRLVGTHERRFNAIIDEVAIVIVGENLETRDIVYTSRYWTTAKKYMKHTVHMIRCNIR</sequence>
<evidence type="ECO:0000313" key="1">
    <source>
        <dbReference type="EMBL" id="GBP12557.1"/>
    </source>
</evidence>
<dbReference type="EMBL" id="BGZK01000052">
    <property type="protein sequence ID" value="GBP12557.1"/>
    <property type="molecule type" value="Genomic_DNA"/>
</dbReference>
<gene>
    <name evidence="1" type="ORF">EVAR_10226_1</name>
</gene>
<dbReference type="AlphaFoldDB" id="A0A4C1TGK9"/>
<protein>
    <submittedName>
        <fullName evidence="1">Uncharacterized protein</fullName>
    </submittedName>
</protein>
<name>A0A4C1TGK9_EUMVA</name>
<organism evidence="1 2">
    <name type="scientific">Eumeta variegata</name>
    <name type="common">Bagworm moth</name>
    <name type="synonym">Eumeta japonica</name>
    <dbReference type="NCBI Taxonomy" id="151549"/>
    <lineage>
        <taxon>Eukaryota</taxon>
        <taxon>Metazoa</taxon>
        <taxon>Ecdysozoa</taxon>
        <taxon>Arthropoda</taxon>
        <taxon>Hexapoda</taxon>
        <taxon>Insecta</taxon>
        <taxon>Pterygota</taxon>
        <taxon>Neoptera</taxon>
        <taxon>Endopterygota</taxon>
        <taxon>Lepidoptera</taxon>
        <taxon>Glossata</taxon>
        <taxon>Ditrysia</taxon>
        <taxon>Tineoidea</taxon>
        <taxon>Psychidae</taxon>
        <taxon>Oiketicinae</taxon>
        <taxon>Eumeta</taxon>
    </lineage>
</organism>
<dbReference type="InterPro" id="IPR052958">
    <property type="entry name" value="IFN-induced_PKR_regulator"/>
</dbReference>
<dbReference type="STRING" id="151549.A0A4C1TGK9"/>
<dbReference type="PANTHER" id="PTHR46289">
    <property type="entry name" value="52 KDA REPRESSOR OF THE INHIBITOR OF THE PROTEIN KINASE-LIKE PROTEIN-RELATED"/>
    <property type="match status" value="1"/>
</dbReference>
<evidence type="ECO:0000313" key="2">
    <source>
        <dbReference type="Proteomes" id="UP000299102"/>
    </source>
</evidence>
<accession>A0A4C1TGK9</accession>
<dbReference type="OrthoDB" id="6598476at2759"/>
<keyword evidence="2" id="KW-1185">Reference proteome</keyword>
<comment type="caution">
    <text evidence="1">The sequence shown here is derived from an EMBL/GenBank/DDBJ whole genome shotgun (WGS) entry which is preliminary data.</text>
</comment>